<dbReference type="PANTHER" id="PTHR13832:SF792">
    <property type="entry name" value="GM14286P"/>
    <property type="match status" value="1"/>
</dbReference>
<keyword evidence="3" id="KW-1185">Reference proteome</keyword>
<dbReference type="Proteomes" id="UP000243081">
    <property type="component" value="Unassembled WGS sequence"/>
</dbReference>
<dbReference type="PANTHER" id="PTHR13832">
    <property type="entry name" value="PROTEIN PHOSPHATASE 2C"/>
    <property type="match status" value="1"/>
</dbReference>
<name>A0A179IA90_CORDF</name>
<protein>
    <recommendedName>
        <fullName evidence="1">PPM-type phosphatase domain-containing protein</fullName>
    </recommendedName>
</protein>
<dbReference type="GO" id="GO:0004741">
    <property type="term" value="F:[pyruvate dehydrogenase (acetyl-transferring)]-phosphatase activity"/>
    <property type="evidence" value="ECO:0007669"/>
    <property type="project" value="TreeGrafter"/>
</dbReference>
<dbReference type="InterPro" id="IPR036457">
    <property type="entry name" value="PPM-type-like_dom_sf"/>
</dbReference>
<dbReference type="Pfam" id="PF00481">
    <property type="entry name" value="PP2C"/>
    <property type="match status" value="1"/>
</dbReference>
<feature type="domain" description="PPM-type phosphatase" evidence="1">
    <location>
        <begin position="25"/>
        <end position="410"/>
    </location>
</feature>
<dbReference type="EMBL" id="LUKN01002892">
    <property type="protein sequence ID" value="OAQ98383.1"/>
    <property type="molecule type" value="Genomic_DNA"/>
</dbReference>
<dbReference type="SUPFAM" id="SSF81606">
    <property type="entry name" value="PP2C-like"/>
    <property type="match status" value="1"/>
</dbReference>
<gene>
    <name evidence="2" type="ORF">LLEC1_07195</name>
</gene>
<dbReference type="OrthoDB" id="420076at2759"/>
<dbReference type="SMART" id="SM00332">
    <property type="entry name" value="PP2Cc"/>
    <property type="match status" value="1"/>
</dbReference>
<proteinExistence type="predicted"/>
<dbReference type="CDD" id="cd00143">
    <property type="entry name" value="PP2Cc"/>
    <property type="match status" value="1"/>
</dbReference>
<accession>A0A179IA90</accession>
<dbReference type="PROSITE" id="PS51746">
    <property type="entry name" value="PPM_2"/>
    <property type="match status" value="1"/>
</dbReference>
<dbReference type="Gene3D" id="3.60.40.10">
    <property type="entry name" value="PPM-type phosphatase domain"/>
    <property type="match status" value="1"/>
</dbReference>
<comment type="caution">
    <text evidence="2">The sequence shown here is derived from an EMBL/GenBank/DDBJ whole genome shotgun (WGS) entry which is preliminary data.</text>
</comment>
<evidence type="ECO:0000313" key="2">
    <source>
        <dbReference type="EMBL" id="OAQ98383.1"/>
    </source>
</evidence>
<sequence length="419" mass="46789">MNPPSKDNVTRVLSKDAFSLSLPGLGRADGAQLGANNPCEDRLNRAHSISLWEGEKWIAATVFDGHVGWQNADHLEKNLINAVRAKLEELQSGSRTDDKIQGAIERAFVDLDSALINDFISRATDKAVPLETKVQYMEVAWSGSCALMVLYNPATRTLYTACTGDSRAILGQQNPDTLWEAEALSEDQNCANEAEIARINREHPNEDIAVHNGRILGLAVCRAFGDFRWKSSYEMQLEFSKRFMSCPPNEKREILTPPYLIATPVVTVQKLTSELPSFVVLATDGLWYNCENYEVGDLVVQWLEAQPAASIKAMGLEPLEMTADTVSWKKEPLQAPTYDPGFDFLERWDKLFDVRFLSSKTTIQDDNVAVHLMRNALGGNHRELLAGNVAIRAPYARDVRDDITIQVLFFPGVRSEQSE</sequence>
<evidence type="ECO:0000313" key="3">
    <source>
        <dbReference type="Proteomes" id="UP000243081"/>
    </source>
</evidence>
<dbReference type="InterPro" id="IPR001932">
    <property type="entry name" value="PPM-type_phosphatase-like_dom"/>
</dbReference>
<organism evidence="2 3">
    <name type="scientific">Cordyceps confragosa</name>
    <name type="common">Lecanicillium lecanii</name>
    <dbReference type="NCBI Taxonomy" id="2714763"/>
    <lineage>
        <taxon>Eukaryota</taxon>
        <taxon>Fungi</taxon>
        <taxon>Dikarya</taxon>
        <taxon>Ascomycota</taxon>
        <taxon>Pezizomycotina</taxon>
        <taxon>Sordariomycetes</taxon>
        <taxon>Hypocreomycetidae</taxon>
        <taxon>Hypocreales</taxon>
        <taxon>Cordycipitaceae</taxon>
        <taxon>Akanthomyces</taxon>
    </lineage>
</organism>
<dbReference type="GO" id="GO:0005739">
    <property type="term" value="C:mitochondrion"/>
    <property type="evidence" value="ECO:0007669"/>
    <property type="project" value="TreeGrafter"/>
</dbReference>
<evidence type="ECO:0000259" key="1">
    <source>
        <dbReference type="PROSITE" id="PS51746"/>
    </source>
</evidence>
<dbReference type="InterPro" id="IPR015655">
    <property type="entry name" value="PP2C"/>
</dbReference>
<dbReference type="AlphaFoldDB" id="A0A179IA90"/>
<reference evidence="2 3" key="1">
    <citation type="submission" date="2016-03" db="EMBL/GenBank/DDBJ databases">
        <title>Fine-scale spatial genetic structure of a fungal parasite of coffee scale insects.</title>
        <authorList>
            <person name="Jackson D."/>
            <person name="Zemenick K.A."/>
            <person name="Malloure B."/>
            <person name="Quandt C.A."/>
            <person name="James T.Y."/>
        </authorList>
    </citation>
    <scope>NUCLEOTIDE SEQUENCE [LARGE SCALE GENOMIC DNA]</scope>
    <source>
        <strain evidence="2 3">UM487</strain>
    </source>
</reference>
<dbReference type="OMA" id="TIFDGHY"/>